<dbReference type="SUPFAM" id="SSF52540">
    <property type="entry name" value="P-loop containing nucleoside triphosphate hydrolases"/>
    <property type="match status" value="1"/>
</dbReference>
<organism evidence="1 2">
    <name type="scientific">Candidatus Daviesbacteria bacterium RIFCSPHIGHO2_01_FULL_41_23</name>
    <dbReference type="NCBI Taxonomy" id="1797764"/>
    <lineage>
        <taxon>Bacteria</taxon>
        <taxon>Candidatus Daviesiibacteriota</taxon>
    </lineage>
</organism>
<evidence type="ECO:0000313" key="1">
    <source>
        <dbReference type="EMBL" id="OGE19379.1"/>
    </source>
</evidence>
<dbReference type="Proteomes" id="UP000176336">
    <property type="component" value="Unassembled WGS sequence"/>
</dbReference>
<evidence type="ECO:0008006" key="3">
    <source>
        <dbReference type="Google" id="ProtNLM"/>
    </source>
</evidence>
<reference evidence="1 2" key="1">
    <citation type="journal article" date="2016" name="Nat. Commun.">
        <title>Thousands of microbial genomes shed light on interconnected biogeochemical processes in an aquifer system.</title>
        <authorList>
            <person name="Anantharaman K."/>
            <person name="Brown C.T."/>
            <person name="Hug L.A."/>
            <person name="Sharon I."/>
            <person name="Castelle C.J."/>
            <person name="Probst A.J."/>
            <person name="Thomas B.C."/>
            <person name="Singh A."/>
            <person name="Wilkins M.J."/>
            <person name="Karaoz U."/>
            <person name="Brodie E.L."/>
            <person name="Williams K.H."/>
            <person name="Hubbard S.S."/>
            <person name="Banfield J.F."/>
        </authorList>
    </citation>
    <scope>NUCLEOTIDE SEQUENCE [LARGE SCALE GENOMIC DNA]</scope>
</reference>
<dbReference type="PANTHER" id="PTHR11669:SF8">
    <property type="entry name" value="DNA POLYMERASE III SUBUNIT DELTA"/>
    <property type="match status" value="1"/>
</dbReference>
<name>A0A1F5ISR2_9BACT</name>
<dbReference type="Gene3D" id="3.40.50.300">
    <property type="entry name" value="P-loop containing nucleotide triphosphate hydrolases"/>
    <property type="match status" value="1"/>
</dbReference>
<proteinExistence type="predicted"/>
<dbReference type="InterPro" id="IPR027417">
    <property type="entry name" value="P-loop_NTPase"/>
</dbReference>
<gene>
    <name evidence="1" type="ORF">A2871_00830</name>
</gene>
<dbReference type="InterPro" id="IPR050238">
    <property type="entry name" value="DNA_Rep/Repair_Clamp_Loader"/>
</dbReference>
<sequence length="217" mass="24677">MIARLLISASIKTRIKEIEKILATHFSGGNLSHPDLLYIKAGEKLGIAEARKIKEHFSLKPYSAKGRGVVLEDAGVLTVEAQNALLKTLEELPEDARLILGADSDANLLPTILSRCEIVILGNEVIPESGFWTSQNDKIVKDLEDLLTSSTEERFEYIEKLKNKEEFLETLLQYFHQDVIRHKDFLVKLLQAKEWAKHNVNIRSILEYLMLVMPQKI</sequence>
<accession>A0A1F5ISR2</accession>
<dbReference type="Pfam" id="PF13177">
    <property type="entry name" value="DNA_pol3_delta2"/>
    <property type="match status" value="1"/>
</dbReference>
<dbReference type="GO" id="GO:0006261">
    <property type="term" value="P:DNA-templated DNA replication"/>
    <property type="evidence" value="ECO:0007669"/>
    <property type="project" value="TreeGrafter"/>
</dbReference>
<dbReference type="EMBL" id="MFCR01000003">
    <property type="protein sequence ID" value="OGE19379.1"/>
    <property type="molecule type" value="Genomic_DNA"/>
</dbReference>
<comment type="caution">
    <text evidence="1">The sequence shown here is derived from an EMBL/GenBank/DDBJ whole genome shotgun (WGS) entry which is preliminary data.</text>
</comment>
<evidence type="ECO:0000313" key="2">
    <source>
        <dbReference type="Proteomes" id="UP000176336"/>
    </source>
</evidence>
<protein>
    <recommendedName>
        <fullName evidence="3">DNA polymerase III delta N-terminal domain-containing protein</fullName>
    </recommendedName>
</protein>
<dbReference type="AlphaFoldDB" id="A0A1F5ISR2"/>
<dbReference type="PANTHER" id="PTHR11669">
    <property type="entry name" value="REPLICATION FACTOR C / DNA POLYMERASE III GAMMA-TAU SUBUNIT"/>
    <property type="match status" value="1"/>
</dbReference>